<dbReference type="EMBL" id="JBFDAA010000011">
    <property type="protein sequence ID" value="KAL1123853.1"/>
    <property type="molecule type" value="Genomic_DNA"/>
</dbReference>
<protein>
    <recommendedName>
        <fullName evidence="3">OTU domain-containing protein</fullName>
    </recommendedName>
</protein>
<organism evidence="4 5">
    <name type="scientific">Ranatra chinensis</name>
    <dbReference type="NCBI Taxonomy" id="642074"/>
    <lineage>
        <taxon>Eukaryota</taxon>
        <taxon>Metazoa</taxon>
        <taxon>Ecdysozoa</taxon>
        <taxon>Arthropoda</taxon>
        <taxon>Hexapoda</taxon>
        <taxon>Insecta</taxon>
        <taxon>Pterygota</taxon>
        <taxon>Neoptera</taxon>
        <taxon>Paraneoptera</taxon>
        <taxon>Hemiptera</taxon>
        <taxon>Heteroptera</taxon>
        <taxon>Panheteroptera</taxon>
        <taxon>Nepomorpha</taxon>
        <taxon>Nepidae</taxon>
        <taxon>Ranatrinae</taxon>
        <taxon>Ranatra</taxon>
    </lineage>
</organism>
<feature type="domain" description="OTU" evidence="3">
    <location>
        <begin position="150"/>
        <end position="292"/>
    </location>
</feature>
<dbReference type="PANTHER" id="PTHR12419:SF10">
    <property type="entry name" value="DEUBIQUITINASE OTUD6B"/>
    <property type="match status" value="1"/>
</dbReference>
<dbReference type="GO" id="GO:0016787">
    <property type="term" value="F:hydrolase activity"/>
    <property type="evidence" value="ECO:0007669"/>
    <property type="project" value="UniProtKB-KW"/>
</dbReference>
<sequence>MDQNSNNTEEEIVQRHRKEKKELQAKIQALKKTATKGDKKKKKEVSEEILKLETDQEKRHSDELSAFNAQNVNDVTATLDSISLEEAGKGSEEVKQCEGRVSKAQRRREKKAIELKERQQRISQQEADNKLGVRHLETKKIKQILKERNLKLNEIPSDGNCLYNAIDDQLKQCGANMDGSSKSRGLAALRQLASGYLKQNMAGFLPFLSHQDTGDTFTEEQYAEYCDKVANTTAWAGQVELTALSKALNCRIDVIQAESPVLRVGESGPLLTITFHRHMYSLGAHYNSVRPHQYTDQEEEGEDEAFT</sequence>
<proteinExistence type="predicted"/>
<dbReference type="Pfam" id="PF02338">
    <property type="entry name" value="OTU"/>
    <property type="match status" value="1"/>
</dbReference>
<accession>A0ABD0YRN7</accession>
<dbReference type="InterPro" id="IPR049772">
    <property type="entry name" value="OTU_OTUD6"/>
</dbReference>
<feature type="region of interest" description="Disordered" evidence="2">
    <location>
        <begin position="1"/>
        <end position="66"/>
    </location>
</feature>
<comment type="caution">
    <text evidence="4">The sequence shown here is derived from an EMBL/GenBank/DDBJ whole genome shotgun (WGS) entry which is preliminary data.</text>
</comment>
<dbReference type="InterPro" id="IPR003323">
    <property type="entry name" value="OTU_dom"/>
</dbReference>
<dbReference type="AlphaFoldDB" id="A0ABD0YRN7"/>
<dbReference type="PROSITE" id="PS50802">
    <property type="entry name" value="OTU"/>
    <property type="match status" value="1"/>
</dbReference>
<dbReference type="Proteomes" id="UP001558652">
    <property type="component" value="Unassembled WGS sequence"/>
</dbReference>
<keyword evidence="5" id="KW-1185">Reference proteome</keyword>
<dbReference type="PANTHER" id="PTHR12419">
    <property type="entry name" value="OTU DOMAIN CONTAINING PROTEIN"/>
    <property type="match status" value="1"/>
</dbReference>
<name>A0ABD0YRN7_9HEMI</name>
<dbReference type="Gene3D" id="3.90.70.80">
    <property type="match status" value="1"/>
</dbReference>
<evidence type="ECO:0000313" key="4">
    <source>
        <dbReference type="EMBL" id="KAL1123853.1"/>
    </source>
</evidence>
<dbReference type="InterPro" id="IPR050704">
    <property type="entry name" value="Peptidase_C85-like"/>
</dbReference>
<evidence type="ECO:0000256" key="1">
    <source>
        <dbReference type="ARBA" id="ARBA00022801"/>
    </source>
</evidence>
<dbReference type="SUPFAM" id="SSF54001">
    <property type="entry name" value="Cysteine proteinases"/>
    <property type="match status" value="1"/>
</dbReference>
<dbReference type="CDD" id="cd22761">
    <property type="entry name" value="OTU_OTUD6"/>
    <property type="match status" value="1"/>
</dbReference>
<feature type="compositionally biased region" description="Basic and acidic residues" evidence="2">
    <location>
        <begin position="44"/>
        <end position="63"/>
    </location>
</feature>
<evidence type="ECO:0000313" key="5">
    <source>
        <dbReference type="Proteomes" id="UP001558652"/>
    </source>
</evidence>
<gene>
    <name evidence="4" type="ORF">AAG570_001624</name>
</gene>
<keyword evidence="1" id="KW-0378">Hydrolase</keyword>
<evidence type="ECO:0000256" key="2">
    <source>
        <dbReference type="SAM" id="MobiDB-lite"/>
    </source>
</evidence>
<reference evidence="4 5" key="1">
    <citation type="submission" date="2024-07" db="EMBL/GenBank/DDBJ databases">
        <title>Chromosome-level genome assembly of the water stick insect Ranatra chinensis (Heteroptera: Nepidae).</title>
        <authorList>
            <person name="Liu X."/>
        </authorList>
    </citation>
    <scope>NUCLEOTIDE SEQUENCE [LARGE SCALE GENOMIC DNA]</scope>
    <source>
        <strain evidence="4">Cailab_2021Rc</strain>
        <tissue evidence="4">Muscle</tissue>
    </source>
</reference>
<dbReference type="InterPro" id="IPR038765">
    <property type="entry name" value="Papain-like_cys_pep_sf"/>
</dbReference>
<evidence type="ECO:0000259" key="3">
    <source>
        <dbReference type="PROSITE" id="PS50802"/>
    </source>
</evidence>